<reference evidence="2" key="1">
    <citation type="submission" date="2017-07" db="EMBL/GenBank/DDBJ databases">
        <title>Taro Niue Genome Assembly and Annotation.</title>
        <authorList>
            <person name="Atibalentja N."/>
            <person name="Keating K."/>
            <person name="Fields C.J."/>
        </authorList>
    </citation>
    <scope>NUCLEOTIDE SEQUENCE</scope>
    <source>
        <strain evidence="2">Niue_2</strain>
        <tissue evidence="2">Leaf</tissue>
    </source>
</reference>
<keyword evidence="1" id="KW-0812">Transmembrane</keyword>
<feature type="transmembrane region" description="Helical" evidence="1">
    <location>
        <begin position="271"/>
        <end position="296"/>
    </location>
</feature>
<sequence>MASPATLAPARASSWVDTLGGVVRESKRIVAAHTRHFLALSVLFLLPLSLLLVAAPPLFATPLLRPDPLLPPHETLLRGTAGGPLSAFLACACAAAAAALLALCAAAVITHSVRDGFFGRPVRVAAALRSLSSSLWRLLLTSLSAAVVLAAYAAIITSIFLLCLHVLPFLGFHEGHLDPTVFATAAAAVMVLGAVYLQVNWALAGVVAVAESNWGFDPLRRSAHLVKGMRWGVLCLILFFSVATGLVLWSAERGWASAVEDWPGAAPVVTLMVWTSAVTVVILLYSLVSTTVLYIYCKALHGELAGEIAEEFAREYVCLPFDDRKVPHIVSVIWQ</sequence>
<keyword evidence="1" id="KW-0472">Membrane</keyword>
<keyword evidence="1" id="KW-1133">Transmembrane helix</keyword>
<accession>A0A843UXM1</accession>
<dbReference type="EMBL" id="NMUH01000975">
    <property type="protein sequence ID" value="MQL87416.1"/>
    <property type="molecule type" value="Genomic_DNA"/>
</dbReference>
<keyword evidence="3" id="KW-1185">Reference proteome</keyword>
<feature type="transmembrane region" description="Helical" evidence="1">
    <location>
        <begin position="85"/>
        <end position="110"/>
    </location>
</feature>
<dbReference type="Proteomes" id="UP000652761">
    <property type="component" value="Unassembled WGS sequence"/>
</dbReference>
<dbReference type="AlphaFoldDB" id="A0A843UXM1"/>
<dbReference type="PANTHER" id="PTHR33133">
    <property type="entry name" value="OS08G0107100 PROTEIN-RELATED"/>
    <property type="match status" value="1"/>
</dbReference>
<feature type="transmembrane region" description="Helical" evidence="1">
    <location>
        <begin position="138"/>
        <end position="167"/>
    </location>
</feature>
<evidence type="ECO:0000256" key="1">
    <source>
        <dbReference type="SAM" id="Phobius"/>
    </source>
</evidence>
<comment type="caution">
    <text evidence="2">The sequence shown here is derived from an EMBL/GenBank/DDBJ whole genome shotgun (WGS) entry which is preliminary data.</text>
</comment>
<name>A0A843UXM1_COLES</name>
<dbReference type="OrthoDB" id="1934322at2759"/>
<protein>
    <submittedName>
        <fullName evidence="2">Uncharacterized protein</fullName>
    </submittedName>
</protein>
<evidence type="ECO:0000313" key="2">
    <source>
        <dbReference type="EMBL" id="MQL87416.1"/>
    </source>
</evidence>
<feature type="transmembrane region" description="Helical" evidence="1">
    <location>
        <begin position="231"/>
        <end position="251"/>
    </location>
</feature>
<organism evidence="2 3">
    <name type="scientific">Colocasia esculenta</name>
    <name type="common">Wild taro</name>
    <name type="synonym">Arum esculentum</name>
    <dbReference type="NCBI Taxonomy" id="4460"/>
    <lineage>
        <taxon>Eukaryota</taxon>
        <taxon>Viridiplantae</taxon>
        <taxon>Streptophyta</taxon>
        <taxon>Embryophyta</taxon>
        <taxon>Tracheophyta</taxon>
        <taxon>Spermatophyta</taxon>
        <taxon>Magnoliopsida</taxon>
        <taxon>Liliopsida</taxon>
        <taxon>Araceae</taxon>
        <taxon>Aroideae</taxon>
        <taxon>Colocasieae</taxon>
        <taxon>Colocasia</taxon>
    </lineage>
</organism>
<proteinExistence type="predicted"/>
<dbReference type="PANTHER" id="PTHR33133:SF7">
    <property type="entry name" value="F26K24.10 PROTEIN-RELATED"/>
    <property type="match status" value="1"/>
</dbReference>
<gene>
    <name evidence="2" type="ORF">Taro_019933</name>
</gene>
<feature type="transmembrane region" description="Helical" evidence="1">
    <location>
        <begin position="37"/>
        <end position="59"/>
    </location>
</feature>
<evidence type="ECO:0000313" key="3">
    <source>
        <dbReference type="Proteomes" id="UP000652761"/>
    </source>
</evidence>
<feature type="transmembrane region" description="Helical" evidence="1">
    <location>
        <begin position="187"/>
        <end position="210"/>
    </location>
</feature>